<name>A0ABV7SMB4_9ACTN</name>
<dbReference type="InterPro" id="IPR011576">
    <property type="entry name" value="Pyridox_Oxase_N"/>
</dbReference>
<dbReference type="Proteomes" id="UP001595701">
    <property type="component" value="Unassembled WGS sequence"/>
</dbReference>
<evidence type="ECO:0000313" key="4">
    <source>
        <dbReference type="Proteomes" id="UP001595701"/>
    </source>
</evidence>
<gene>
    <name evidence="3" type="ORF">ACFOZ0_30175</name>
</gene>
<dbReference type="EMBL" id="JBHRWR010000033">
    <property type="protein sequence ID" value="MFC3577462.1"/>
    <property type="molecule type" value="Genomic_DNA"/>
</dbReference>
<dbReference type="Gene3D" id="2.30.110.10">
    <property type="entry name" value="Electron Transport, Fmn-binding Protein, Chain A"/>
    <property type="match status" value="1"/>
</dbReference>
<dbReference type="RefSeq" id="WP_310773403.1">
    <property type="nucleotide sequence ID" value="NZ_JBHRWR010000033.1"/>
</dbReference>
<proteinExistence type="predicted"/>
<protein>
    <submittedName>
        <fullName evidence="3">Pyridoxamine 5'-phosphate oxidase family protein</fullName>
    </submittedName>
</protein>
<evidence type="ECO:0000256" key="1">
    <source>
        <dbReference type="ARBA" id="ARBA00023002"/>
    </source>
</evidence>
<keyword evidence="4" id="KW-1185">Reference proteome</keyword>
<dbReference type="InterPro" id="IPR012349">
    <property type="entry name" value="Split_barrel_FMN-bd"/>
</dbReference>
<dbReference type="SUPFAM" id="SSF50475">
    <property type="entry name" value="FMN-binding split barrel"/>
    <property type="match status" value="1"/>
</dbReference>
<comment type="caution">
    <text evidence="3">The sequence shown here is derived from an EMBL/GenBank/DDBJ whole genome shotgun (WGS) entry which is preliminary data.</text>
</comment>
<organism evidence="3 4">
    <name type="scientific">Streptomyces yaanensis</name>
    <dbReference type="NCBI Taxonomy" id="1142239"/>
    <lineage>
        <taxon>Bacteria</taxon>
        <taxon>Bacillati</taxon>
        <taxon>Actinomycetota</taxon>
        <taxon>Actinomycetes</taxon>
        <taxon>Kitasatosporales</taxon>
        <taxon>Streptomycetaceae</taxon>
        <taxon>Streptomyces</taxon>
    </lineage>
</organism>
<feature type="domain" description="Pyridoxamine 5'-phosphate oxidase N-terminal" evidence="2">
    <location>
        <begin position="15"/>
        <end position="143"/>
    </location>
</feature>
<evidence type="ECO:0000259" key="2">
    <source>
        <dbReference type="Pfam" id="PF01243"/>
    </source>
</evidence>
<dbReference type="Pfam" id="PF01243">
    <property type="entry name" value="PNPOx_N"/>
    <property type="match status" value="1"/>
</dbReference>
<dbReference type="PANTHER" id="PTHR35176">
    <property type="entry name" value="HEME OXYGENASE HI_0854-RELATED"/>
    <property type="match status" value="1"/>
</dbReference>
<accession>A0ABV7SMB4</accession>
<keyword evidence="1" id="KW-0560">Oxidoreductase</keyword>
<dbReference type="PANTHER" id="PTHR35176:SF6">
    <property type="entry name" value="HEME OXYGENASE HI_0854-RELATED"/>
    <property type="match status" value="1"/>
</dbReference>
<sequence>MAVKEPTLEEVEKSVCELLQNEPVCTLATLAADGYPSTAAMHFAPDGLIIYMHTFVYTRKLAHIRRDPRVSYSVHYDPPGGYDERTESRSIQVQGRGYVVTDPEEIARAVDVSMRKSRHEAQDTLLNNVKPPEAQGQQVLLRVEAVQALWADFRVRLLWRQMLEFGSDGRSLTGMQPYDTVIGRRTK</sequence>
<reference evidence="4" key="1">
    <citation type="journal article" date="2019" name="Int. J. Syst. Evol. Microbiol.">
        <title>The Global Catalogue of Microorganisms (GCM) 10K type strain sequencing project: providing services to taxonomists for standard genome sequencing and annotation.</title>
        <authorList>
            <consortium name="The Broad Institute Genomics Platform"/>
            <consortium name="The Broad Institute Genome Sequencing Center for Infectious Disease"/>
            <person name="Wu L."/>
            <person name="Ma J."/>
        </authorList>
    </citation>
    <scope>NUCLEOTIDE SEQUENCE [LARGE SCALE GENOMIC DNA]</scope>
    <source>
        <strain evidence="4">CGMCC 4.7035</strain>
    </source>
</reference>
<evidence type="ECO:0000313" key="3">
    <source>
        <dbReference type="EMBL" id="MFC3577462.1"/>
    </source>
</evidence>
<dbReference type="InterPro" id="IPR052019">
    <property type="entry name" value="F420H2_bilvrd_red/Heme_oxyg"/>
</dbReference>